<name>A0A2U1ZV66_9MICO</name>
<dbReference type="NCBIfam" id="TIGR04225">
    <property type="entry name" value="CshA_fibril_rpt"/>
    <property type="match status" value="11"/>
</dbReference>
<protein>
    <recommendedName>
        <fullName evidence="2">CshA domain-containing protein</fullName>
    </recommendedName>
</protein>
<dbReference type="Pfam" id="PF19076">
    <property type="entry name" value="CshA_repeat"/>
    <property type="match status" value="11"/>
</dbReference>
<dbReference type="RefSeq" id="WP_109229222.1">
    <property type="nucleotide sequence ID" value="NZ_PYHR01000002.1"/>
</dbReference>
<dbReference type="Pfam" id="PF17963">
    <property type="entry name" value="Big_9"/>
    <property type="match status" value="1"/>
</dbReference>
<dbReference type="NCBIfam" id="NF012211">
    <property type="entry name" value="tand_rpt_95"/>
    <property type="match status" value="5"/>
</dbReference>
<feature type="domain" description="CshA" evidence="2">
    <location>
        <begin position="131"/>
        <end position="191"/>
    </location>
</feature>
<accession>A0A2U1ZV66</accession>
<feature type="domain" description="CshA" evidence="2">
    <location>
        <begin position="1112"/>
        <end position="1209"/>
    </location>
</feature>
<keyword evidence="4" id="KW-1185">Reference proteome</keyword>
<dbReference type="OrthoDB" id="3795101at2"/>
<proteinExistence type="predicted"/>
<feature type="domain" description="CshA" evidence="2">
    <location>
        <begin position="706"/>
        <end position="762"/>
    </location>
</feature>
<evidence type="ECO:0000313" key="3">
    <source>
        <dbReference type="EMBL" id="PWD50840.1"/>
    </source>
</evidence>
<feature type="domain" description="CshA" evidence="2">
    <location>
        <begin position="935"/>
        <end position="992"/>
    </location>
</feature>
<dbReference type="InterPro" id="IPR026395">
    <property type="entry name" value="CshA_fibril"/>
</dbReference>
<evidence type="ECO:0000256" key="1">
    <source>
        <dbReference type="SAM" id="Phobius"/>
    </source>
</evidence>
<feature type="domain" description="CshA" evidence="2">
    <location>
        <begin position="821"/>
        <end position="879"/>
    </location>
</feature>
<evidence type="ECO:0000259" key="2">
    <source>
        <dbReference type="Pfam" id="PF19076"/>
    </source>
</evidence>
<dbReference type="Gene3D" id="2.60.40.3440">
    <property type="match status" value="4"/>
</dbReference>
<feature type="domain" description="CshA" evidence="2">
    <location>
        <begin position="364"/>
        <end position="420"/>
    </location>
</feature>
<sequence>MFPVEGQPADAVVSDEGRTLTVPGEGVYVLADDGSVTFTPEPGFTGTTTPVIYQIVDTNGTTDTAELTVTVQAGPAAEADVNSTPQNVTVVTDVLGNDTPGLNADGSSGTWLLDSVVFPIEGQPEGATVSDDGRTLTVPGEGVYTVVLDGDQAGQISFDPEPAFRGVATPVTYSVTDSLGNAATATLTITVEGIDPVVVPDVANTPFNTPVTLPGAINDTPGAATAPIVAEDTVFPADGQPEGAELSDDGTTLTVPGQGTWTVNPSGTITFTPEPGFVGPTTPITYQIVDTNGTTATGPATVTVRPGPVATPDSDTTPQNVDVTVVVLGNDTPGLNADGTLGTWIPTSVVFPTEGQPEGAIVDDGGKQLTVPGEGVYTAAENGEITFDPEPAFRGEAQPVTYTATDSLGNPASATLTITVDGIDPVATDDAASTPFNTPVNLSGLLNDAAGADSAPLVPALTVFPIEGQPAGAVVSDEGKTLTVEGEGVYAVNPDGSVTFTPADGFEGTTAPVTYQITDANGTTDTATLTVTVQDGPVAADDTAVTPQNVTVTIPVLTNDSPGLQADGEPGAWDASSVVFPTEGQPEGATVSDDGKALTVPGEGVYTIDADGVVTFDPEPTFRGETTPVLYAVTDSLGNPVQAAITVTVTPIDPIAVDDTANTAYLTPVTVAVGDNDAAGADTAPLVPGSTVFPTEGQPEGSELSDDGKTITVPGQGTWTVEENGDITFTPEPGFDGVTLPVTYEVRDSNGTPATATVTVTVRPGPVASADTATTPQNVNVTVDVIANDIPGQNADGSAGDLDPTSVVFPVEGQPAGAEVSEDGKQLTVPGVGVYTVDPETGVITFDPEPGFRGEAPAVTYAVTDSLGNTATAPLTITVTGIDPVATPDTGATPYLTPVTVPVIANDTPGADTAPLVPESVRFPVEGQPEGAELSEDGLTLTVPGQGVWTANPDGSVTFTPEPGFVGDTTPVTYEVSDANGTPVTSTVTVTVQPAPIANPDTGAGGQGLPVVIDPLGNDVAGPNADGTAGALDPTSVVFPAEGQPEGAEVSEDGKTLVVPGVGTYVIDPVTGAITFTPEPTFVGTTPPVTYEVTDSHGNPATSTVVVVIGAITPGATDDRATTPYNAPVTIDVLANDTAGSPEVPLDPTSLKLVDGSGALVDRLEVPGQGVWTVVDGRLVFTPADGFTGVTTPVTYSVADANGTRVTAVAVVEVLTTGAATDDKASTPGNTSVTVPVLENDFPGQGETLDPGTVCVVVPGTDNCVKQHTTDGVGTWVVNPDGTITFTPATGFSGDASITYRVSDTNGVVYSATLTISVAPVPPLPVTGTTVLGLLAGALVLLLGGRALMVTARRRRGDVSGMIA</sequence>
<comment type="caution">
    <text evidence="3">The sequence shown here is derived from an EMBL/GenBank/DDBJ whole genome shotgun (WGS) entry which is preliminary data.</text>
</comment>
<dbReference type="EMBL" id="PYHR01000002">
    <property type="protein sequence ID" value="PWD50840.1"/>
    <property type="molecule type" value="Genomic_DNA"/>
</dbReference>
<keyword evidence="1" id="KW-0472">Membrane</keyword>
<feature type="transmembrane region" description="Helical" evidence="1">
    <location>
        <begin position="1331"/>
        <end position="1352"/>
    </location>
</feature>
<feature type="domain" description="CshA" evidence="2">
    <location>
        <begin position="593"/>
        <end position="649"/>
    </location>
</feature>
<evidence type="ECO:0000313" key="4">
    <source>
        <dbReference type="Proteomes" id="UP000245166"/>
    </source>
</evidence>
<feature type="domain" description="CshA" evidence="2">
    <location>
        <begin position="477"/>
        <end position="533"/>
    </location>
</feature>
<dbReference type="Proteomes" id="UP000245166">
    <property type="component" value="Unassembled WGS sequence"/>
</dbReference>
<gene>
    <name evidence="3" type="ORF">C8046_09445</name>
</gene>
<reference evidence="3 4" key="1">
    <citation type="submission" date="2018-03" db="EMBL/GenBank/DDBJ databases">
        <title>Genome assembly of novel Miniimonas species PCH200.</title>
        <authorList>
            <person name="Thakur V."/>
            <person name="Kumar V."/>
            <person name="Singh D."/>
        </authorList>
    </citation>
    <scope>NUCLEOTIDE SEQUENCE [LARGE SCALE GENOMIC DNA]</scope>
    <source>
        <strain evidence="3 4">PCH200</strain>
    </source>
</reference>
<feature type="domain" description="CshA" evidence="2">
    <location>
        <begin position="248"/>
        <end position="304"/>
    </location>
</feature>
<keyword evidence="1" id="KW-1133">Transmembrane helix</keyword>
<organism evidence="3 4">
    <name type="scientific">Serinibacter arcticus</name>
    <dbReference type="NCBI Taxonomy" id="1655435"/>
    <lineage>
        <taxon>Bacteria</taxon>
        <taxon>Bacillati</taxon>
        <taxon>Actinomycetota</taxon>
        <taxon>Actinomycetes</taxon>
        <taxon>Micrococcales</taxon>
        <taxon>Beutenbergiaceae</taxon>
        <taxon>Serinibacter</taxon>
    </lineage>
</organism>
<feature type="domain" description="CshA" evidence="2">
    <location>
        <begin position="1051"/>
        <end position="1104"/>
    </location>
</feature>
<feature type="domain" description="CshA" evidence="2">
    <location>
        <begin position="15"/>
        <end position="71"/>
    </location>
</feature>
<keyword evidence="1" id="KW-0812">Transmembrane</keyword>